<evidence type="ECO:0000313" key="5">
    <source>
        <dbReference type="EMBL" id="KAK6936632.1"/>
    </source>
</evidence>
<sequence>MQDEQICDPCSGTHWCASYGILNLVYQPSEFFTGFNFTFQPPKFPRFHSPFWPWQKVKMEPQSVSPTVFETWAWGNQLLRGYEESMNAELQRAFNLAVENSINLFDTVDSYGTGRLNGQSEKLLAKFIRQFQGNNQARDHIVIATKLAAYPWHMGSLSMLANILASTFSLIAYLEYVSDNLSELLWEKRDLTLITGNSLLFLYNPFLFFISFPYYVTFVAFFFLGLLPVNGSTMKMSLVRAVGVSNYGPKQLIKIYNYYLNAQGVPLFSVRALLFSQILLGLEPLLSAVEEISQKRGKTIPQVAIFWCICQGTIPMPGVKSAKQEENLGALGWRLSSDELLQLEYAAHESPGKMIQNNQNFSDEESPMLQFHGGRVCLQH</sequence>
<comment type="caution">
    <text evidence="5">The sequence shown here is derived from an EMBL/GenBank/DDBJ whole genome shotgun (WGS) entry which is preliminary data.</text>
</comment>
<evidence type="ECO:0000256" key="3">
    <source>
        <dbReference type="SAM" id="Phobius"/>
    </source>
</evidence>
<evidence type="ECO:0000256" key="1">
    <source>
        <dbReference type="ARBA" id="ARBA00022857"/>
    </source>
</evidence>
<keyword evidence="6" id="KW-1185">Reference proteome</keyword>
<dbReference type="InterPro" id="IPR050791">
    <property type="entry name" value="Aldo-Keto_reductase"/>
</dbReference>
<dbReference type="EMBL" id="JBAMMX010000007">
    <property type="protein sequence ID" value="KAK6936632.1"/>
    <property type="molecule type" value="Genomic_DNA"/>
</dbReference>
<keyword evidence="3" id="KW-0472">Membrane</keyword>
<dbReference type="Pfam" id="PF00248">
    <property type="entry name" value="Aldo_ket_red"/>
    <property type="match status" value="1"/>
</dbReference>
<dbReference type="GO" id="GO:0016491">
    <property type="term" value="F:oxidoreductase activity"/>
    <property type="evidence" value="ECO:0007669"/>
    <property type="project" value="UniProtKB-KW"/>
</dbReference>
<dbReference type="Proteomes" id="UP001370490">
    <property type="component" value="Unassembled WGS sequence"/>
</dbReference>
<dbReference type="Gene3D" id="3.20.20.100">
    <property type="entry name" value="NADP-dependent oxidoreductase domain"/>
    <property type="match status" value="2"/>
</dbReference>
<dbReference type="PANTHER" id="PTHR43625:SF5">
    <property type="entry name" value="PYRIDOXAL REDUCTASE, CHLOROPLASTIC"/>
    <property type="match status" value="1"/>
</dbReference>
<dbReference type="InterPro" id="IPR023210">
    <property type="entry name" value="NADP_OxRdtase_dom"/>
</dbReference>
<dbReference type="PANTHER" id="PTHR43625">
    <property type="entry name" value="AFLATOXIN B1 ALDEHYDE REDUCTASE"/>
    <property type="match status" value="1"/>
</dbReference>
<dbReference type="InterPro" id="IPR036812">
    <property type="entry name" value="NAD(P)_OxRdtase_dom_sf"/>
</dbReference>
<gene>
    <name evidence="5" type="ORF">RJ641_033662</name>
</gene>
<evidence type="ECO:0000256" key="2">
    <source>
        <dbReference type="ARBA" id="ARBA00023002"/>
    </source>
</evidence>
<dbReference type="AlphaFoldDB" id="A0AAN8ZG97"/>
<proteinExistence type="predicted"/>
<keyword evidence="3" id="KW-0812">Transmembrane</keyword>
<feature type="domain" description="NADP-dependent oxidoreductase" evidence="4">
    <location>
        <begin position="72"/>
        <end position="154"/>
    </location>
</feature>
<feature type="transmembrane region" description="Helical" evidence="3">
    <location>
        <begin position="156"/>
        <end position="174"/>
    </location>
</feature>
<evidence type="ECO:0000259" key="4">
    <source>
        <dbReference type="Pfam" id="PF00248"/>
    </source>
</evidence>
<evidence type="ECO:0000313" key="6">
    <source>
        <dbReference type="Proteomes" id="UP001370490"/>
    </source>
</evidence>
<dbReference type="SUPFAM" id="SSF51430">
    <property type="entry name" value="NAD(P)-linked oxidoreductase"/>
    <property type="match status" value="1"/>
</dbReference>
<accession>A0AAN8ZG97</accession>
<reference evidence="5 6" key="1">
    <citation type="submission" date="2023-12" db="EMBL/GenBank/DDBJ databases">
        <title>A high-quality genome assembly for Dillenia turbinata (Dilleniales).</title>
        <authorList>
            <person name="Chanderbali A."/>
        </authorList>
    </citation>
    <scope>NUCLEOTIDE SEQUENCE [LARGE SCALE GENOMIC DNA]</scope>
    <source>
        <strain evidence="5">LSX21</strain>
        <tissue evidence="5">Leaf</tissue>
    </source>
</reference>
<keyword evidence="3" id="KW-1133">Transmembrane helix</keyword>
<dbReference type="GO" id="GO:0005737">
    <property type="term" value="C:cytoplasm"/>
    <property type="evidence" value="ECO:0007669"/>
    <property type="project" value="TreeGrafter"/>
</dbReference>
<keyword evidence="2" id="KW-0560">Oxidoreductase</keyword>
<feature type="transmembrane region" description="Helical" evidence="3">
    <location>
        <begin position="206"/>
        <end position="227"/>
    </location>
</feature>
<organism evidence="5 6">
    <name type="scientific">Dillenia turbinata</name>
    <dbReference type="NCBI Taxonomy" id="194707"/>
    <lineage>
        <taxon>Eukaryota</taxon>
        <taxon>Viridiplantae</taxon>
        <taxon>Streptophyta</taxon>
        <taxon>Embryophyta</taxon>
        <taxon>Tracheophyta</taxon>
        <taxon>Spermatophyta</taxon>
        <taxon>Magnoliopsida</taxon>
        <taxon>eudicotyledons</taxon>
        <taxon>Gunneridae</taxon>
        <taxon>Pentapetalae</taxon>
        <taxon>Dilleniales</taxon>
        <taxon>Dilleniaceae</taxon>
        <taxon>Dillenia</taxon>
    </lineage>
</organism>
<protein>
    <submittedName>
        <fullName evidence="5">NADP-dependent oxidoreductase domain</fullName>
    </submittedName>
</protein>
<name>A0AAN8ZG97_9MAGN</name>
<keyword evidence="1" id="KW-0521">NADP</keyword>